<keyword evidence="2" id="KW-1185">Reference proteome</keyword>
<dbReference type="OrthoDB" id="8613958at2"/>
<reference evidence="1 2" key="1">
    <citation type="submission" date="2018-06" db="EMBL/GenBank/DDBJ databases">
        <authorList>
            <consortium name="Pathogen Informatics"/>
            <person name="Doyle S."/>
        </authorList>
    </citation>
    <scope>NUCLEOTIDE SEQUENCE [LARGE SCALE GENOMIC DNA]</scope>
    <source>
        <strain evidence="1 2">NCTC10283</strain>
    </source>
</reference>
<dbReference type="Proteomes" id="UP000254209">
    <property type="component" value="Unassembled WGS sequence"/>
</dbReference>
<name>A0A376BUJ7_9NEIS</name>
<protein>
    <submittedName>
        <fullName evidence="1">Uncharacterized protein</fullName>
    </submittedName>
</protein>
<dbReference type="AlphaFoldDB" id="A0A376BUJ7"/>
<dbReference type="RefSeq" id="WP_034291426.1">
    <property type="nucleotide sequence ID" value="NZ_CP091519.2"/>
</dbReference>
<dbReference type="STRING" id="1120980.GCA_000745955_00536"/>
<organism evidence="1 2">
    <name type="scientific">Alysiella crassa</name>
    <dbReference type="NCBI Taxonomy" id="153491"/>
    <lineage>
        <taxon>Bacteria</taxon>
        <taxon>Pseudomonadati</taxon>
        <taxon>Pseudomonadota</taxon>
        <taxon>Betaproteobacteria</taxon>
        <taxon>Neisseriales</taxon>
        <taxon>Neisseriaceae</taxon>
        <taxon>Alysiella</taxon>
    </lineage>
</organism>
<evidence type="ECO:0000313" key="2">
    <source>
        <dbReference type="Proteomes" id="UP000254209"/>
    </source>
</evidence>
<gene>
    <name evidence="1" type="ORF">NCTC10283_02186</name>
</gene>
<sequence>MANYLISSGLLFSTPPPRSGARSLLRRNVQFQSIFTGRGVISGKKNTAGIVTVNGKPARRRVFAVDQASLRFVRSTWSAEDGSYLLQHLDEKRQFIILALDNYNSPYRPVAWDKRYPKVPSD</sequence>
<accession>A0A376BUJ7</accession>
<dbReference type="EMBL" id="UFSO01000003">
    <property type="protein sequence ID" value="SSY80626.1"/>
    <property type="molecule type" value="Genomic_DNA"/>
</dbReference>
<evidence type="ECO:0000313" key="1">
    <source>
        <dbReference type="EMBL" id="SSY80626.1"/>
    </source>
</evidence>
<proteinExistence type="predicted"/>